<evidence type="ECO:0000313" key="3">
    <source>
        <dbReference type="Proteomes" id="UP000616769"/>
    </source>
</evidence>
<protein>
    <submittedName>
        <fullName evidence="2">Endothelin-converting enzyme 2-like protein 1</fullName>
    </submittedName>
</protein>
<evidence type="ECO:0000259" key="1">
    <source>
        <dbReference type="Pfam" id="PF01431"/>
    </source>
</evidence>
<dbReference type="InterPro" id="IPR018497">
    <property type="entry name" value="Peptidase_M13_C"/>
</dbReference>
<dbReference type="Pfam" id="PF01431">
    <property type="entry name" value="Peptidase_M13"/>
    <property type="match status" value="1"/>
</dbReference>
<accession>A0A132AAX5</accession>
<dbReference type="GO" id="GO:0006508">
    <property type="term" value="P:proteolysis"/>
    <property type="evidence" value="ECO:0007669"/>
    <property type="project" value="InterPro"/>
</dbReference>
<comment type="caution">
    <text evidence="2">The sequence shown here is derived from an EMBL/GenBank/DDBJ whole genome shotgun (WGS) entry which is preliminary data.</text>
</comment>
<dbReference type="InterPro" id="IPR024079">
    <property type="entry name" value="MetalloPept_cat_dom_sf"/>
</dbReference>
<dbReference type="EMBL" id="JXLN01012231">
    <property type="protein sequence ID" value="KPM08136.1"/>
    <property type="molecule type" value="Genomic_DNA"/>
</dbReference>
<dbReference type="AlphaFoldDB" id="A0A132AAX5"/>
<name>A0A132AAX5_SARSC</name>
<dbReference type="InterPro" id="IPR000718">
    <property type="entry name" value="Peptidase_M13"/>
</dbReference>
<dbReference type="Gene3D" id="3.40.390.10">
    <property type="entry name" value="Collagenase (Catalytic Domain)"/>
    <property type="match status" value="1"/>
</dbReference>
<evidence type="ECO:0000313" key="2">
    <source>
        <dbReference type="EMBL" id="KPM08136.1"/>
    </source>
</evidence>
<sequence>MCSKSRVIGTLSNFEEFSKAYNCPVGSPMNPHNKCNISDVKFFLLVSPSETKMIIFLCIRNLIETLTSKKKTKFYKKKNYK</sequence>
<gene>
    <name evidence="2" type="ORF">QR98_0066500</name>
</gene>
<dbReference type="GO" id="GO:0004222">
    <property type="term" value="F:metalloendopeptidase activity"/>
    <property type="evidence" value="ECO:0007669"/>
    <property type="project" value="InterPro"/>
</dbReference>
<dbReference type="Proteomes" id="UP000616769">
    <property type="component" value="Unassembled WGS sequence"/>
</dbReference>
<dbReference type="SUPFAM" id="SSF55486">
    <property type="entry name" value="Metalloproteases ('zincins'), catalytic domain"/>
    <property type="match status" value="1"/>
</dbReference>
<feature type="domain" description="Peptidase M13 C-terminal" evidence="1">
    <location>
        <begin position="4"/>
        <end position="37"/>
    </location>
</feature>
<dbReference type="VEuPathDB" id="VectorBase:SSCA004193"/>
<proteinExistence type="predicted"/>
<dbReference type="PROSITE" id="PS51885">
    <property type="entry name" value="NEPRILYSIN"/>
    <property type="match status" value="1"/>
</dbReference>
<organism evidence="2 3">
    <name type="scientific">Sarcoptes scabiei</name>
    <name type="common">Itch mite</name>
    <name type="synonym">Acarus scabiei</name>
    <dbReference type="NCBI Taxonomy" id="52283"/>
    <lineage>
        <taxon>Eukaryota</taxon>
        <taxon>Metazoa</taxon>
        <taxon>Ecdysozoa</taxon>
        <taxon>Arthropoda</taxon>
        <taxon>Chelicerata</taxon>
        <taxon>Arachnida</taxon>
        <taxon>Acari</taxon>
        <taxon>Acariformes</taxon>
        <taxon>Sarcoptiformes</taxon>
        <taxon>Astigmata</taxon>
        <taxon>Psoroptidia</taxon>
        <taxon>Sarcoptoidea</taxon>
        <taxon>Sarcoptidae</taxon>
        <taxon>Sarcoptinae</taxon>
        <taxon>Sarcoptes</taxon>
    </lineage>
</organism>
<reference evidence="2 3" key="1">
    <citation type="journal article" date="2015" name="Parasit. Vectors">
        <title>Draft genome of the scabies mite.</title>
        <authorList>
            <person name="Rider S.D.Jr."/>
            <person name="Morgan M.S."/>
            <person name="Arlian L.G."/>
        </authorList>
    </citation>
    <scope>NUCLEOTIDE SEQUENCE [LARGE SCALE GENOMIC DNA]</scope>
    <source>
        <strain evidence="2">Arlian Lab</strain>
    </source>
</reference>